<reference evidence="2" key="1">
    <citation type="submission" date="2016-11" db="EMBL/GenBank/DDBJ databases">
        <authorList>
            <person name="Varghese N."/>
            <person name="Submissions S."/>
        </authorList>
    </citation>
    <scope>NUCLEOTIDE SEQUENCE [LARGE SCALE GENOMIC DNA]</scope>
    <source>
        <strain evidence="2">DX253</strain>
    </source>
</reference>
<dbReference type="AlphaFoldDB" id="A0A1M6YFN3"/>
<dbReference type="EMBL" id="FRAN01000005">
    <property type="protein sequence ID" value="SHL16779.1"/>
    <property type="molecule type" value="Genomic_DNA"/>
</dbReference>
<sequence length="122" mass="13512">MVCYGIRNCRMRRQVRRDRGGCVGVTERTVQIEILVADCPEDAPEVEANSRVDVAVNGQMYPTARLDDGRYVAWWFEAAAPAPDDSITTEWVAAPTRYLAAATLSELWEDPAAFDSLVSANC</sequence>
<keyword evidence="2" id="KW-1185">Reference proteome</keyword>
<protein>
    <submittedName>
        <fullName evidence="1">Uncharacterized protein</fullName>
    </submittedName>
</protein>
<proteinExistence type="predicted"/>
<organism evidence="1 2">
    <name type="scientific">Haladaptatus paucihalophilus DX253</name>
    <dbReference type="NCBI Taxonomy" id="797209"/>
    <lineage>
        <taxon>Archaea</taxon>
        <taxon>Methanobacteriati</taxon>
        <taxon>Methanobacteriota</taxon>
        <taxon>Stenosarchaea group</taxon>
        <taxon>Halobacteria</taxon>
        <taxon>Halobacteriales</taxon>
        <taxon>Haladaptataceae</taxon>
        <taxon>Haladaptatus</taxon>
    </lineage>
</organism>
<dbReference type="Proteomes" id="UP000184203">
    <property type="component" value="Unassembled WGS sequence"/>
</dbReference>
<evidence type="ECO:0000313" key="1">
    <source>
        <dbReference type="EMBL" id="SHL16779.1"/>
    </source>
</evidence>
<accession>A0A1M6YFN3</accession>
<gene>
    <name evidence="1" type="ORF">SAMN05444342_3109</name>
</gene>
<name>A0A1M6YFN3_HALPU</name>
<evidence type="ECO:0000313" key="2">
    <source>
        <dbReference type="Proteomes" id="UP000184203"/>
    </source>
</evidence>